<dbReference type="EMBL" id="QUSY01003342">
    <property type="protein sequence ID" value="RHY17896.1"/>
    <property type="molecule type" value="Genomic_DNA"/>
</dbReference>
<sequence>MAPSQRVHRSTFHDVDETASDNVSHGPGGAFFKPKRMHMRWRQTALGAVAVAAAQNVTCPYILLNASRIFVSGPLCHGHPGDSCIVDNKCTIKRTKISFVDASDGIDHTNIDGDKIGMSAVDAIGDLSYLNTTGFAVVNFSRMNLDAIEFGTTLKDLYAPFPRRLSCPMPSHQRYVVVYGSSFDALDALSPYQGLSGGAIADNGFVVKNSLINQDPALCATACGVVKELWAKHSSMTKQRFTDGYRRQGTATKESTATTANTQNVGIDMSELTLYRLDQQDVIPQSKLASGAFADVLYGTYKGIPVAVKKLLSSR</sequence>
<name>A0A418AFW4_9STRA</name>
<feature type="region of interest" description="Disordered" evidence="1">
    <location>
        <begin position="1"/>
        <end position="27"/>
    </location>
</feature>
<keyword evidence="2" id="KW-0472">Membrane</keyword>
<keyword evidence="4" id="KW-1185">Reference proteome</keyword>
<comment type="caution">
    <text evidence="3">The sequence shown here is derived from an EMBL/GenBank/DDBJ whole genome shotgun (WGS) entry which is preliminary data.</text>
</comment>
<feature type="non-terminal residue" evidence="3">
    <location>
        <position position="315"/>
    </location>
</feature>
<keyword evidence="2" id="KW-0812">Transmembrane</keyword>
<evidence type="ECO:0000256" key="2">
    <source>
        <dbReference type="SAM" id="Phobius"/>
    </source>
</evidence>
<reference evidence="3 4" key="1">
    <citation type="submission" date="2018-08" db="EMBL/GenBank/DDBJ databases">
        <title>Aphanomyces genome sequencing and annotation.</title>
        <authorList>
            <person name="Minardi D."/>
            <person name="Oidtmann B."/>
            <person name="Van Der Giezen M."/>
            <person name="Studholme D.J."/>
        </authorList>
    </citation>
    <scope>NUCLEOTIDE SEQUENCE [LARGE SCALE GENOMIC DNA]</scope>
    <source>
        <strain evidence="3 4">NJM0002</strain>
    </source>
</reference>
<dbReference type="VEuPathDB" id="FungiDB:H310_13576"/>
<proteinExistence type="predicted"/>
<evidence type="ECO:0000256" key="1">
    <source>
        <dbReference type="SAM" id="MobiDB-lite"/>
    </source>
</evidence>
<dbReference type="AlphaFoldDB" id="A0A418AFW4"/>
<feature type="transmembrane region" description="Helical" evidence="2">
    <location>
        <begin position="45"/>
        <end position="64"/>
    </location>
</feature>
<dbReference type="VEuPathDB" id="FungiDB:H310_13573"/>
<protein>
    <submittedName>
        <fullName evidence="3">Uncharacterized protein</fullName>
    </submittedName>
</protein>
<accession>A0A418AFW4</accession>
<feature type="compositionally biased region" description="Basic residues" evidence="1">
    <location>
        <begin position="1"/>
        <end position="10"/>
    </location>
</feature>
<evidence type="ECO:0000313" key="4">
    <source>
        <dbReference type="Proteomes" id="UP000285060"/>
    </source>
</evidence>
<evidence type="ECO:0000313" key="3">
    <source>
        <dbReference type="EMBL" id="RHY17896.1"/>
    </source>
</evidence>
<keyword evidence="2" id="KW-1133">Transmembrane helix</keyword>
<gene>
    <name evidence="3" type="ORF">DYB32_010456</name>
</gene>
<organism evidence="3 4">
    <name type="scientific">Aphanomyces invadans</name>
    <dbReference type="NCBI Taxonomy" id="157072"/>
    <lineage>
        <taxon>Eukaryota</taxon>
        <taxon>Sar</taxon>
        <taxon>Stramenopiles</taxon>
        <taxon>Oomycota</taxon>
        <taxon>Saprolegniomycetes</taxon>
        <taxon>Saprolegniales</taxon>
        <taxon>Verrucalvaceae</taxon>
        <taxon>Aphanomyces</taxon>
    </lineage>
</organism>
<dbReference type="Proteomes" id="UP000285060">
    <property type="component" value="Unassembled WGS sequence"/>
</dbReference>